<evidence type="ECO:0000256" key="1">
    <source>
        <dbReference type="SAM" id="MobiDB-lite"/>
    </source>
</evidence>
<feature type="chain" id="PRO_5026809049" description="DUF4394 domain-containing protein" evidence="2">
    <location>
        <begin position="29"/>
        <end position="390"/>
    </location>
</feature>
<feature type="compositionally biased region" description="Polar residues" evidence="1">
    <location>
        <begin position="372"/>
        <end position="390"/>
    </location>
</feature>
<sequence length="390" mass="39677">MSRKFTRAAGIAALACSATAIAPAAASAAEVIYGVTDQNRLVQFASDSPGDIEGSVAITGLQAPDERVVGMDVRPANDALHIVTTGNRVYSVNPVTGSTRLVVNPITTPLNGALFGVDFNPAADALRIVSDADQNLRIRFSDFRTFADGALNYGDGVNPAVTGSAYTNNVPGATTTTLLGIDVGRDALVRQDPPNAGTLTVIGALGLDAANAIGFDISASDGTAYAALVTQGQETVNLHRIDLATGRATPAAAAPLIDLPDGAGALRGIATLGGTPDDKSAPELSVAFSSTILEQNTSTLEPSVNCDETCAISVTATVQGVRAGSETASITGGAGNEVVKVSLSQSARSRIARSGTELIRLTITATDAAGNRASQNRVSRTQTLSARRGS</sequence>
<dbReference type="SUPFAM" id="SSF63825">
    <property type="entry name" value="YWTD domain"/>
    <property type="match status" value="1"/>
</dbReference>
<name>A0A6J4T955_9ACTN</name>
<dbReference type="EMBL" id="CADCVT010000292">
    <property type="protein sequence ID" value="CAA9517200.1"/>
    <property type="molecule type" value="Genomic_DNA"/>
</dbReference>
<organism evidence="4">
    <name type="scientific">uncultured Solirubrobacteraceae bacterium</name>
    <dbReference type="NCBI Taxonomy" id="1162706"/>
    <lineage>
        <taxon>Bacteria</taxon>
        <taxon>Bacillati</taxon>
        <taxon>Actinomycetota</taxon>
        <taxon>Thermoleophilia</taxon>
        <taxon>Solirubrobacterales</taxon>
        <taxon>Solirubrobacteraceae</taxon>
        <taxon>environmental samples</taxon>
    </lineage>
</organism>
<accession>A0A6J4T955</accession>
<reference evidence="4" key="1">
    <citation type="submission" date="2020-02" db="EMBL/GenBank/DDBJ databases">
        <authorList>
            <person name="Meier V. D."/>
        </authorList>
    </citation>
    <scope>NUCLEOTIDE SEQUENCE</scope>
    <source>
        <strain evidence="4">AVDCRST_MAG85</strain>
    </source>
</reference>
<evidence type="ECO:0000256" key="2">
    <source>
        <dbReference type="SAM" id="SignalP"/>
    </source>
</evidence>
<protein>
    <recommendedName>
        <fullName evidence="3">DUF4394 domain-containing protein</fullName>
    </recommendedName>
</protein>
<gene>
    <name evidence="4" type="ORF">AVDCRST_MAG85-2687</name>
</gene>
<feature type="region of interest" description="Disordered" evidence="1">
    <location>
        <begin position="370"/>
        <end position="390"/>
    </location>
</feature>
<keyword evidence="2" id="KW-0732">Signal</keyword>
<evidence type="ECO:0000313" key="4">
    <source>
        <dbReference type="EMBL" id="CAA9517200.1"/>
    </source>
</evidence>
<proteinExistence type="predicted"/>
<feature type="signal peptide" evidence="2">
    <location>
        <begin position="1"/>
        <end position="28"/>
    </location>
</feature>
<dbReference type="AlphaFoldDB" id="A0A6J4T955"/>
<dbReference type="InterPro" id="IPR025507">
    <property type="entry name" value="DUF4394"/>
</dbReference>
<feature type="domain" description="DUF4394" evidence="3">
    <location>
        <begin position="40"/>
        <end position="253"/>
    </location>
</feature>
<dbReference type="Pfam" id="PF14339">
    <property type="entry name" value="DUF4394"/>
    <property type="match status" value="1"/>
</dbReference>
<evidence type="ECO:0000259" key="3">
    <source>
        <dbReference type="Pfam" id="PF14339"/>
    </source>
</evidence>